<name>A0A6M2DWB6_XENCH</name>
<reference evidence="3" key="1">
    <citation type="submission" date="2020-03" db="EMBL/GenBank/DDBJ databases">
        <title>Transcriptomic Profiling of the Digestive Tract of the Rat Flea, Xenopsylla cheopis, Following Blood Feeding and Infection with Yersinia pestis.</title>
        <authorList>
            <person name="Bland D.M."/>
            <person name="Martens C.A."/>
            <person name="Virtaneva K."/>
            <person name="Kanakabandi K."/>
            <person name="Long D."/>
            <person name="Rosenke R."/>
            <person name="Saturday G.A."/>
            <person name="Hoyt F.H."/>
            <person name="Bruno D.P."/>
            <person name="Ribeiro J.M.C."/>
            <person name="Hinnebusch J."/>
        </authorList>
    </citation>
    <scope>NUCLEOTIDE SEQUENCE</scope>
</reference>
<evidence type="ECO:0000256" key="2">
    <source>
        <dbReference type="ARBA" id="ARBA00023180"/>
    </source>
</evidence>
<proteinExistence type="inferred from homology"/>
<keyword evidence="2" id="KW-0325">Glycoprotein</keyword>
<organism evidence="3">
    <name type="scientific">Xenopsylla cheopis</name>
    <name type="common">Oriental rat flea</name>
    <name type="synonym">Pulex cheopis</name>
    <dbReference type="NCBI Taxonomy" id="163159"/>
    <lineage>
        <taxon>Eukaryota</taxon>
        <taxon>Metazoa</taxon>
        <taxon>Ecdysozoa</taxon>
        <taxon>Arthropoda</taxon>
        <taxon>Hexapoda</taxon>
        <taxon>Insecta</taxon>
        <taxon>Pterygota</taxon>
        <taxon>Neoptera</taxon>
        <taxon>Endopterygota</taxon>
        <taxon>Siphonaptera</taxon>
        <taxon>Pulicidae</taxon>
        <taxon>Xenopsyllinae</taxon>
        <taxon>Xenopsylla</taxon>
    </lineage>
</organism>
<dbReference type="InterPro" id="IPR004911">
    <property type="entry name" value="Interferon-induced_GILT"/>
</dbReference>
<dbReference type="EMBL" id="GIIL01006548">
    <property type="protein sequence ID" value="NOV50274.1"/>
    <property type="molecule type" value="Transcribed_RNA"/>
</dbReference>
<comment type="similarity">
    <text evidence="1">Belongs to the GILT family.</text>
</comment>
<dbReference type="PANTHER" id="PTHR13234">
    <property type="entry name" value="GAMMA-INTERFERON INDUCIBLE LYSOSOMAL THIOL REDUCTASE GILT"/>
    <property type="match status" value="1"/>
</dbReference>
<evidence type="ECO:0000256" key="1">
    <source>
        <dbReference type="ARBA" id="ARBA00005679"/>
    </source>
</evidence>
<dbReference type="AlphaFoldDB" id="A0A6M2DWB6"/>
<dbReference type="GO" id="GO:0016671">
    <property type="term" value="F:oxidoreductase activity, acting on a sulfur group of donors, disulfide as acceptor"/>
    <property type="evidence" value="ECO:0007669"/>
    <property type="project" value="InterPro"/>
</dbReference>
<dbReference type="Pfam" id="PF03227">
    <property type="entry name" value="GILT"/>
    <property type="match status" value="1"/>
</dbReference>
<dbReference type="PANTHER" id="PTHR13234:SF71">
    <property type="entry name" value="GAMMA-INTERFERON-INDUCIBLE LYSOSOMAL THIOL REDUCTASE-LIKE PROTEIN"/>
    <property type="match status" value="1"/>
</dbReference>
<protein>
    <submittedName>
        <fullName evidence="3">Putative gamma-interferon inducible lysosomal thiol reductase tabanus bromius</fullName>
    </submittedName>
</protein>
<accession>A0A6M2DWB6</accession>
<evidence type="ECO:0000313" key="3">
    <source>
        <dbReference type="EMBL" id="NOV50274.1"/>
    </source>
</evidence>
<sequence length="231" mass="25488">MFPSGAMRFRIIILILIIFLVWQIIRLFPGYSPFASLNKSHDALGVPVLVTVFYEALCPDSKSFVVSELLPSYTKAKSILDYELIPYGKAKTIENSDGTLSFECQHGPPECKANIIHACVLEILDDADKKLDVISCMIQDNILPDEALRTCAKLSNFDPEPVVECSISRKGAELLKKYGEATNALRPTITFIPTVLLDGSRGSQTAILKDLLGEVCKIVRNKDGNVPPQCK</sequence>